<keyword evidence="15" id="KW-1185">Reference proteome</keyword>
<evidence type="ECO:0000256" key="13">
    <source>
        <dbReference type="SAM" id="MobiDB-lite"/>
    </source>
</evidence>
<accession>A0ABT7ABX0</accession>
<evidence type="ECO:0000313" key="14">
    <source>
        <dbReference type="EMBL" id="MDJ1156853.1"/>
    </source>
</evidence>
<gene>
    <name evidence="14" type="primary">secG</name>
    <name evidence="14" type="ORF">QNA08_01155</name>
</gene>
<dbReference type="NCBIfam" id="TIGR00810">
    <property type="entry name" value="secG"/>
    <property type="match status" value="1"/>
</dbReference>
<evidence type="ECO:0000256" key="10">
    <source>
        <dbReference type="ARBA" id="ARBA00023136"/>
    </source>
</evidence>
<organism evidence="14 15">
    <name type="scientific">Chelatococcus albus</name>
    <dbReference type="NCBI Taxonomy" id="3047466"/>
    <lineage>
        <taxon>Bacteria</taxon>
        <taxon>Pseudomonadati</taxon>
        <taxon>Pseudomonadota</taxon>
        <taxon>Alphaproteobacteria</taxon>
        <taxon>Hyphomicrobiales</taxon>
        <taxon>Chelatococcaceae</taxon>
        <taxon>Chelatococcus</taxon>
    </lineage>
</organism>
<keyword evidence="4 12" id="KW-0813">Transport</keyword>
<evidence type="ECO:0000256" key="1">
    <source>
        <dbReference type="ARBA" id="ARBA00004651"/>
    </source>
</evidence>
<evidence type="ECO:0000256" key="3">
    <source>
        <dbReference type="ARBA" id="ARBA00017876"/>
    </source>
</evidence>
<dbReference type="PANTHER" id="PTHR34182:SF1">
    <property type="entry name" value="PROTEIN-EXPORT MEMBRANE PROTEIN SECG"/>
    <property type="match status" value="1"/>
</dbReference>
<evidence type="ECO:0000256" key="7">
    <source>
        <dbReference type="ARBA" id="ARBA00022927"/>
    </source>
</evidence>
<evidence type="ECO:0000256" key="6">
    <source>
        <dbReference type="ARBA" id="ARBA00022692"/>
    </source>
</evidence>
<dbReference type="RefSeq" id="WP_283738848.1">
    <property type="nucleotide sequence ID" value="NZ_JASJEV010000001.1"/>
</dbReference>
<comment type="caution">
    <text evidence="14">The sequence shown here is derived from an EMBL/GenBank/DDBJ whole genome shotgun (WGS) entry which is preliminary data.</text>
</comment>
<protein>
    <recommendedName>
        <fullName evidence="3 12">Protein-export membrane protein SecG</fullName>
    </recommendedName>
</protein>
<evidence type="ECO:0000256" key="2">
    <source>
        <dbReference type="ARBA" id="ARBA00008445"/>
    </source>
</evidence>
<evidence type="ECO:0000313" key="15">
    <source>
        <dbReference type="Proteomes" id="UP001321492"/>
    </source>
</evidence>
<evidence type="ECO:0000256" key="9">
    <source>
        <dbReference type="ARBA" id="ARBA00023010"/>
    </source>
</evidence>
<keyword evidence="7 12" id="KW-0653">Protein transport</keyword>
<feature type="region of interest" description="Disordered" evidence="13">
    <location>
        <begin position="81"/>
        <end position="131"/>
    </location>
</feature>
<keyword evidence="5 12" id="KW-1003">Cell membrane</keyword>
<evidence type="ECO:0000256" key="12">
    <source>
        <dbReference type="RuleBase" id="RU365087"/>
    </source>
</evidence>
<dbReference type="Proteomes" id="UP001321492">
    <property type="component" value="Unassembled WGS sequence"/>
</dbReference>
<proteinExistence type="inferred from homology"/>
<evidence type="ECO:0000256" key="4">
    <source>
        <dbReference type="ARBA" id="ARBA00022448"/>
    </source>
</evidence>
<comment type="function">
    <text evidence="11 12">Involved in protein export. Participates in an early event of protein translocation.</text>
</comment>
<evidence type="ECO:0000256" key="8">
    <source>
        <dbReference type="ARBA" id="ARBA00022989"/>
    </source>
</evidence>
<keyword evidence="10 12" id="KW-0472">Membrane</keyword>
<comment type="subcellular location">
    <subcellularLocation>
        <location evidence="1 12">Cell membrane</location>
        <topology evidence="1 12">Multi-pass membrane protein</topology>
    </subcellularLocation>
</comment>
<dbReference type="InterPro" id="IPR004692">
    <property type="entry name" value="SecG"/>
</dbReference>
<feature type="compositionally biased region" description="Low complexity" evidence="13">
    <location>
        <begin position="119"/>
        <end position="131"/>
    </location>
</feature>
<feature type="transmembrane region" description="Helical" evidence="12">
    <location>
        <begin position="51"/>
        <end position="72"/>
    </location>
</feature>
<keyword evidence="9 12" id="KW-0811">Translocation</keyword>
<dbReference type="PANTHER" id="PTHR34182">
    <property type="entry name" value="PROTEIN-EXPORT MEMBRANE PROTEIN SECG"/>
    <property type="match status" value="1"/>
</dbReference>
<evidence type="ECO:0000256" key="5">
    <source>
        <dbReference type="ARBA" id="ARBA00022475"/>
    </source>
</evidence>
<keyword evidence="6 12" id="KW-0812">Transmembrane</keyword>
<evidence type="ECO:0000256" key="11">
    <source>
        <dbReference type="ARBA" id="ARBA00025182"/>
    </source>
</evidence>
<sequence>MQSVLIVIHLIVVLALVGVVLLQRSEGGGLGLGGGGVSGFMTGRGQTNVLTRTTAVLAALFFATSLVLSILAGQSRGPRSILDTAAPGGAPATSGAPSAPTGGGVLDELKRLQGDTGSPQAPAAPQAPTAQ</sequence>
<feature type="compositionally biased region" description="Low complexity" evidence="13">
    <location>
        <begin position="84"/>
        <end position="100"/>
    </location>
</feature>
<name>A0ABT7ABX0_9HYPH</name>
<dbReference type="PRINTS" id="PR01651">
    <property type="entry name" value="SECGEXPORT"/>
</dbReference>
<dbReference type="Pfam" id="PF03840">
    <property type="entry name" value="SecG"/>
    <property type="match status" value="1"/>
</dbReference>
<comment type="caution">
    <text evidence="12">Lacks conserved residue(s) required for the propagation of feature annotation.</text>
</comment>
<keyword evidence="8 12" id="KW-1133">Transmembrane helix</keyword>
<comment type="similarity">
    <text evidence="2 12">Belongs to the SecG family.</text>
</comment>
<reference evidence="14 15" key="1">
    <citation type="submission" date="2023-05" db="EMBL/GenBank/DDBJ databases">
        <title>Chelatococcus sp. nov., a moderately thermophilic bacterium isolated from hot spring microbial mat.</title>
        <authorList>
            <person name="Hu C.-J."/>
            <person name="Li W.-J."/>
        </authorList>
    </citation>
    <scope>NUCLEOTIDE SEQUENCE [LARGE SCALE GENOMIC DNA]</scope>
    <source>
        <strain evidence="14 15">SYSU G07232</strain>
    </source>
</reference>
<dbReference type="EMBL" id="JASJEV010000001">
    <property type="protein sequence ID" value="MDJ1156853.1"/>
    <property type="molecule type" value="Genomic_DNA"/>
</dbReference>